<evidence type="ECO:0000313" key="8">
    <source>
        <dbReference type="Proteomes" id="UP000673691"/>
    </source>
</evidence>
<name>A0A8H8DLF9_9FUNG</name>
<dbReference type="GO" id="GO:0007034">
    <property type="term" value="P:vacuolar transport"/>
    <property type="evidence" value="ECO:0007669"/>
    <property type="project" value="InterPro"/>
</dbReference>
<dbReference type="Proteomes" id="UP000673691">
    <property type="component" value="Unassembled WGS sequence"/>
</dbReference>
<feature type="region of interest" description="Disordered" evidence="5">
    <location>
        <begin position="1"/>
        <end position="205"/>
    </location>
</feature>
<dbReference type="EMBL" id="JAEFCI010001805">
    <property type="protein sequence ID" value="KAG5462665.1"/>
    <property type="molecule type" value="Genomic_DNA"/>
</dbReference>
<feature type="compositionally biased region" description="Acidic residues" evidence="5">
    <location>
        <begin position="32"/>
        <end position="41"/>
    </location>
</feature>
<dbReference type="GO" id="GO:0006511">
    <property type="term" value="P:ubiquitin-dependent protein catabolic process"/>
    <property type="evidence" value="ECO:0007669"/>
    <property type="project" value="TreeGrafter"/>
</dbReference>
<evidence type="ECO:0000256" key="3">
    <source>
        <dbReference type="ARBA" id="ARBA00022989"/>
    </source>
</evidence>
<dbReference type="OrthoDB" id="10003116at2759"/>
<keyword evidence="8" id="KW-1185">Reference proteome</keyword>
<gene>
    <name evidence="7" type="ORF">BJ554DRAFT_4155</name>
</gene>
<dbReference type="PANTHER" id="PTHR13396:SF5">
    <property type="entry name" value="NEDD4 FAMILY INTERACTING PROTEIN"/>
    <property type="match status" value="1"/>
</dbReference>
<dbReference type="PANTHER" id="PTHR13396">
    <property type="entry name" value="NEDD4 FAMILY INTERACTING PROTEIN 1/2"/>
    <property type="match status" value="1"/>
</dbReference>
<dbReference type="GO" id="GO:0048471">
    <property type="term" value="C:perinuclear region of cytoplasm"/>
    <property type="evidence" value="ECO:0007669"/>
    <property type="project" value="TreeGrafter"/>
</dbReference>
<feature type="compositionally biased region" description="Low complexity" evidence="5">
    <location>
        <begin position="149"/>
        <end position="163"/>
    </location>
</feature>
<comment type="caution">
    <text evidence="7">The sequence shown here is derived from an EMBL/GenBank/DDBJ whole genome shotgun (WGS) entry which is preliminary data.</text>
</comment>
<comment type="subcellular location">
    <subcellularLocation>
        <location evidence="1">Membrane</location>
        <topology evidence="1">Multi-pass membrane protein</topology>
    </subcellularLocation>
</comment>
<feature type="compositionally biased region" description="Low complexity" evidence="5">
    <location>
        <begin position="63"/>
        <end position="85"/>
    </location>
</feature>
<evidence type="ECO:0000256" key="4">
    <source>
        <dbReference type="ARBA" id="ARBA00023136"/>
    </source>
</evidence>
<dbReference type="GO" id="GO:0005783">
    <property type="term" value="C:endoplasmic reticulum"/>
    <property type="evidence" value="ECO:0007669"/>
    <property type="project" value="TreeGrafter"/>
</dbReference>
<evidence type="ECO:0000256" key="6">
    <source>
        <dbReference type="SAM" id="Phobius"/>
    </source>
</evidence>
<keyword evidence="2 6" id="KW-0812">Transmembrane</keyword>
<evidence type="ECO:0008006" key="9">
    <source>
        <dbReference type="Google" id="ProtNLM"/>
    </source>
</evidence>
<dbReference type="GO" id="GO:0005794">
    <property type="term" value="C:Golgi apparatus"/>
    <property type="evidence" value="ECO:0007669"/>
    <property type="project" value="TreeGrafter"/>
</dbReference>
<evidence type="ECO:0000256" key="1">
    <source>
        <dbReference type="ARBA" id="ARBA00004141"/>
    </source>
</evidence>
<dbReference type="CDD" id="cd22212">
    <property type="entry name" value="NDFIP-like"/>
    <property type="match status" value="1"/>
</dbReference>
<evidence type="ECO:0000256" key="5">
    <source>
        <dbReference type="SAM" id="MobiDB-lite"/>
    </source>
</evidence>
<sequence>MPAYRPVDGPYPNCDDGDDDDDARPRRAADDDHGDDEDDGAAETRRLRTAENPPPPRRERSRGAAGPAAPAAPSASSSSRYARVPLSEEEEESGEDGRRMPSGGALLPPPSPGVAAADDDDDPPPARIHRSTSPAAGFRTEAADDGDHAAPAPSSSSASSSSSPAPPGRSADRRPQPRARDGVFANLSAKPVSTAESEAKEEDDTLPPYEAAAADASPPYFDTTVITAGTADEILVEGLPVGSGFVFVWSMLVSMSFQFVGFLLTYLLHTSHAGKNGSRAGLGITLIQYGFYLRSRAARDDMYGYYSRGQGSLSDQTEEEVSSRAELLSYVVMILGGVYSGVRRPRDAFFFFPPSFSLPFVTALSPRRWFIAINSTSEYIRTRKMQAVIAYHPENMIV</sequence>
<dbReference type="GO" id="GO:0016020">
    <property type="term" value="C:membrane"/>
    <property type="evidence" value="ECO:0007669"/>
    <property type="project" value="UniProtKB-SubCell"/>
</dbReference>
<feature type="transmembrane region" description="Helical" evidence="6">
    <location>
        <begin position="246"/>
        <end position="269"/>
    </location>
</feature>
<evidence type="ECO:0000256" key="2">
    <source>
        <dbReference type="ARBA" id="ARBA00022692"/>
    </source>
</evidence>
<dbReference type="GO" id="GO:0030001">
    <property type="term" value="P:metal ion transport"/>
    <property type="evidence" value="ECO:0007669"/>
    <property type="project" value="InterPro"/>
</dbReference>
<dbReference type="GO" id="GO:0031398">
    <property type="term" value="P:positive regulation of protein ubiquitination"/>
    <property type="evidence" value="ECO:0007669"/>
    <property type="project" value="TreeGrafter"/>
</dbReference>
<accession>A0A8H8DLF9</accession>
<keyword evidence="4 6" id="KW-0472">Membrane</keyword>
<protein>
    <recommendedName>
        <fullName evidence="9">Metal homeostatis protein bsd2</fullName>
    </recommendedName>
</protein>
<keyword evidence="3 6" id="KW-1133">Transmembrane helix</keyword>
<evidence type="ECO:0000313" key="7">
    <source>
        <dbReference type="EMBL" id="KAG5462665.1"/>
    </source>
</evidence>
<dbReference type="AlphaFoldDB" id="A0A8H8DLF9"/>
<proteinExistence type="predicted"/>
<dbReference type="Pfam" id="PF10176">
    <property type="entry name" value="NEDD4_Bsd2"/>
    <property type="match status" value="1"/>
</dbReference>
<reference evidence="7 8" key="1">
    <citation type="journal article" name="Sci. Rep.">
        <title>Genome-scale phylogenetic analyses confirm Olpidium as the closest living zoosporic fungus to the non-flagellated, terrestrial fungi.</title>
        <authorList>
            <person name="Chang Y."/>
            <person name="Rochon D."/>
            <person name="Sekimoto S."/>
            <person name="Wang Y."/>
            <person name="Chovatia M."/>
            <person name="Sandor L."/>
            <person name="Salamov A."/>
            <person name="Grigoriev I.V."/>
            <person name="Stajich J.E."/>
            <person name="Spatafora J.W."/>
        </authorList>
    </citation>
    <scope>NUCLEOTIDE SEQUENCE [LARGE SCALE GENOMIC DNA]</scope>
    <source>
        <strain evidence="7">S191</strain>
    </source>
</reference>
<dbReference type="InterPro" id="IPR019325">
    <property type="entry name" value="NEDD4/Bsd2"/>
</dbReference>
<organism evidence="7 8">
    <name type="scientific">Olpidium bornovanus</name>
    <dbReference type="NCBI Taxonomy" id="278681"/>
    <lineage>
        <taxon>Eukaryota</taxon>
        <taxon>Fungi</taxon>
        <taxon>Fungi incertae sedis</taxon>
        <taxon>Olpidiomycota</taxon>
        <taxon>Olpidiomycotina</taxon>
        <taxon>Olpidiomycetes</taxon>
        <taxon>Olpidiales</taxon>
        <taxon>Olpidiaceae</taxon>
        <taxon>Olpidium</taxon>
    </lineage>
</organism>
<feature type="compositionally biased region" description="Basic and acidic residues" evidence="5">
    <location>
        <begin position="170"/>
        <end position="181"/>
    </location>
</feature>